<evidence type="ECO:0000259" key="11">
    <source>
        <dbReference type="SMART" id="SM00482"/>
    </source>
</evidence>
<comment type="catalytic activity">
    <reaction evidence="10">
        <text>DNA(n) + a 2'-deoxyribonucleoside 5'-triphosphate = DNA(n+1) + diphosphate</text>
        <dbReference type="Rhea" id="RHEA:22508"/>
        <dbReference type="Rhea" id="RHEA-COMP:17339"/>
        <dbReference type="Rhea" id="RHEA-COMP:17340"/>
        <dbReference type="ChEBI" id="CHEBI:33019"/>
        <dbReference type="ChEBI" id="CHEBI:61560"/>
        <dbReference type="ChEBI" id="CHEBI:173112"/>
        <dbReference type="EC" id="2.7.7.7"/>
    </reaction>
</comment>
<dbReference type="PANTHER" id="PTHR10133:SF27">
    <property type="entry name" value="DNA POLYMERASE NU"/>
    <property type="match status" value="1"/>
</dbReference>
<protein>
    <recommendedName>
        <fullName evidence="3">DNA polymerase</fullName>
        <ecNumber evidence="2">2.7.7.7</ecNumber>
    </recommendedName>
</protein>
<evidence type="ECO:0000256" key="2">
    <source>
        <dbReference type="ARBA" id="ARBA00012417"/>
    </source>
</evidence>
<keyword evidence="6" id="KW-0235">DNA replication</keyword>
<dbReference type="Gene3D" id="3.30.420.10">
    <property type="entry name" value="Ribonuclease H-like superfamily/Ribonuclease H"/>
    <property type="match status" value="1"/>
</dbReference>
<dbReference type="Gene3D" id="1.10.150.20">
    <property type="entry name" value="5' to 3' exonuclease, C-terminal subdomain"/>
    <property type="match status" value="1"/>
</dbReference>
<comment type="similarity">
    <text evidence="1">Belongs to the DNA polymerase type-A family.</text>
</comment>
<evidence type="ECO:0000256" key="10">
    <source>
        <dbReference type="ARBA" id="ARBA00049244"/>
    </source>
</evidence>
<evidence type="ECO:0000256" key="8">
    <source>
        <dbReference type="ARBA" id="ARBA00023109"/>
    </source>
</evidence>
<reference evidence="12" key="1">
    <citation type="submission" date="2020-10" db="EMBL/GenBank/DDBJ databases">
        <authorList>
            <person name="Yerushalmy O."/>
            <person name="Gronovich N."/>
            <person name="Alkalay-Oren S."/>
            <person name="Coppenhagen-Glazer S."/>
            <person name="Hazan R."/>
        </authorList>
    </citation>
    <scope>NUCLEOTIDE SEQUENCE</scope>
</reference>
<name>A0A873WLE3_9CAUD</name>
<sequence>MSVGYITLDTETTIHSSFKRKANPFDPKNWVVYVGSKVQGCESQVQRYLHPDANIGWLAELLKHKPKLLIGFNIKFDILHAIAKDEVNLHAYMDWIASGGILWDCQLAEYLLTGMLPEQQMLALDEVAPRYGGELKPDEVKAMWEAGIDTPDIPEDLLTRYLHGDVENTELIFIGQLKKAREYGQLKAMMTDFGSLAYTIEAERNGMFVNKELGLQFAAELKEELDGLDAKLQQYLPEDLPFEFNWGNRYHLSPLIFGGEIRYDAREYDLVAGGTTFTPPTEATRASYKFAQKTETQYVCHNGELTTDMLDPHVAFYQSGKNEGKPKTKQVKVDDYDKPKGRIAKAAYQLPGFTEASPSWASSTPGLYSVAASVIESLGNRDIPFLKDLSRRAAVAKDLGTYFITTDETSGEQKGMLTLVQPDSIIHHSINHTSTVTGRFSSSNPNLQNIPKGGKSKVKQVFRSRWGDEGVIIQSDFTSLEIYIQAILTGDKQLIQDLIDGLDMHCARVATTYHVDYDMVVTAVKAEGVEGFPGEKVWSARRTKAKVFSFQRAYGAGAALIAESTGMEREEVDALIVAENTRYPAIEPFYAKLMQSVEANKRGIRKTIPHPDYPAKQVELRTGYYRTPDNTLYAYIEQPSPKYVVDREGKWTGFSPTEIKNYIVQGEGARWAKVAMWLSVRAFYARRNFDGKALLVNQVHDACYADAHNSVRKEAAALLHACMEASSEFMESYFGWHIPVPVPSDTKWGPSMADEFEIEGVREAAKVYREELTRNYITH</sequence>
<keyword evidence="9" id="KW-0238">DNA-binding</keyword>
<dbReference type="Gene3D" id="3.30.70.370">
    <property type="match status" value="1"/>
</dbReference>
<dbReference type="PRINTS" id="PR00868">
    <property type="entry name" value="DNAPOLI"/>
</dbReference>
<dbReference type="InterPro" id="IPR036397">
    <property type="entry name" value="RNaseH_sf"/>
</dbReference>
<accession>A0A873WLE3</accession>
<dbReference type="SUPFAM" id="SSF56672">
    <property type="entry name" value="DNA/RNA polymerases"/>
    <property type="match status" value="1"/>
</dbReference>
<dbReference type="SUPFAM" id="SSF53098">
    <property type="entry name" value="Ribonuclease H-like"/>
    <property type="match status" value="1"/>
</dbReference>
<evidence type="ECO:0000256" key="6">
    <source>
        <dbReference type="ARBA" id="ARBA00022705"/>
    </source>
</evidence>
<dbReference type="EC" id="2.7.7.7" evidence="2"/>
<dbReference type="PROSITE" id="PS00447">
    <property type="entry name" value="DNA_POLYMERASE_A"/>
    <property type="match status" value="1"/>
</dbReference>
<dbReference type="EMBL" id="MW145136">
    <property type="protein sequence ID" value="QPB11269.1"/>
    <property type="molecule type" value="Genomic_DNA"/>
</dbReference>
<dbReference type="Proteomes" id="UP000663393">
    <property type="component" value="Segment"/>
</dbReference>
<dbReference type="Pfam" id="PF00476">
    <property type="entry name" value="DNA_pol_A"/>
    <property type="match status" value="1"/>
</dbReference>
<evidence type="ECO:0000313" key="12">
    <source>
        <dbReference type="EMBL" id="QPB11269.1"/>
    </source>
</evidence>
<dbReference type="PANTHER" id="PTHR10133">
    <property type="entry name" value="DNA POLYMERASE I"/>
    <property type="match status" value="1"/>
</dbReference>
<evidence type="ECO:0000256" key="9">
    <source>
        <dbReference type="ARBA" id="ARBA00023125"/>
    </source>
</evidence>
<organism evidence="12 13">
    <name type="scientific">Providencia phage PSTNGR1</name>
    <dbReference type="NCBI Taxonomy" id="2783542"/>
    <lineage>
        <taxon>Viruses</taxon>
        <taxon>Duplodnaviria</taxon>
        <taxon>Heunggongvirae</taxon>
        <taxon>Uroviricota</taxon>
        <taxon>Caudoviricetes</taxon>
        <taxon>Autographivirales</taxon>
        <taxon>Autonotataviridae</taxon>
        <taxon>Jeruvirus</taxon>
        <taxon>Jeruvirus PSTNGR1</taxon>
    </lineage>
</organism>
<evidence type="ECO:0000256" key="7">
    <source>
        <dbReference type="ARBA" id="ARBA00022932"/>
    </source>
</evidence>
<dbReference type="InterPro" id="IPR002298">
    <property type="entry name" value="DNA_polymerase_A"/>
</dbReference>
<dbReference type="GO" id="GO:0006302">
    <property type="term" value="P:double-strand break repair"/>
    <property type="evidence" value="ECO:0007669"/>
    <property type="project" value="TreeGrafter"/>
</dbReference>
<dbReference type="GO" id="GO:0003887">
    <property type="term" value="F:DNA-directed DNA polymerase activity"/>
    <property type="evidence" value="ECO:0007669"/>
    <property type="project" value="UniProtKB-KW"/>
</dbReference>
<dbReference type="SMART" id="SM00482">
    <property type="entry name" value="POLAc"/>
    <property type="match status" value="1"/>
</dbReference>
<dbReference type="InterPro" id="IPR043502">
    <property type="entry name" value="DNA/RNA_pol_sf"/>
</dbReference>
<evidence type="ECO:0000256" key="5">
    <source>
        <dbReference type="ARBA" id="ARBA00022695"/>
    </source>
</evidence>
<keyword evidence="5" id="KW-0548">Nucleotidyltransferase</keyword>
<dbReference type="InterPro" id="IPR012337">
    <property type="entry name" value="RNaseH-like_sf"/>
</dbReference>
<evidence type="ECO:0000256" key="1">
    <source>
        <dbReference type="ARBA" id="ARBA00007705"/>
    </source>
</evidence>
<keyword evidence="13" id="KW-1185">Reference proteome</keyword>
<dbReference type="InterPro" id="IPR019760">
    <property type="entry name" value="DNA-dir_DNA_pol_A_CS"/>
</dbReference>
<keyword evidence="8" id="KW-1194">Viral DNA replication</keyword>
<evidence type="ECO:0000256" key="4">
    <source>
        <dbReference type="ARBA" id="ARBA00022679"/>
    </source>
</evidence>
<evidence type="ECO:0000256" key="3">
    <source>
        <dbReference type="ARBA" id="ARBA00015749"/>
    </source>
</evidence>
<feature type="domain" description="DNA-directed DNA polymerase family A palm" evidence="11">
    <location>
        <begin position="455"/>
        <end position="711"/>
    </location>
</feature>
<dbReference type="GO" id="GO:0003677">
    <property type="term" value="F:DNA binding"/>
    <property type="evidence" value="ECO:0007669"/>
    <property type="project" value="UniProtKB-KW"/>
</dbReference>
<keyword evidence="4" id="KW-0808">Transferase</keyword>
<keyword evidence="7 12" id="KW-0239">DNA-directed DNA polymerase</keyword>
<dbReference type="GO" id="GO:0006261">
    <property type="term" value="P:DNA-templated DNA replication"/>
    <property type="evidence" value="ECO:0007669"/>
    <property type="project" value="InterPro"/>
</dbReference>
<dbReference type="GO" id="GO:0039693">
    <property type="term" value="P:viral DNA genome replication"/>
    <property type="evidence" value="ECO:0007669"/>
    <property type="project" value="UniProtKB-KW"/>
</dbReference>
<dbReference type="InterPro" id="IPR001098">
    <property type="entry name" value="DNA-dir_DNA_pol_A_palm_dom"/>
</dbReference>
<proteinExistence type="inferred from homology"/>
<evidence type="ECO:0000313" key="13">
    <source>
        <dbReference type="Proteomes" id="UP000663393"/>
    </source>
</evidence>